<sequence length="143" mass="15918">MKTIRHRLQERQVTFVATALTSDARRSCSHGTKHLLTFALLLACVAVASAQRLGPGGLGGVGNFPTQTTVTNWGNQVYGPGANNRFAFPPNPILMRRAIQIANLDPNLFVYLDIDGSIEFRDRFGNEPEEHPHRFDFTKLLEL</sequence>
<accession>A0A423TS60</accession>
<feature type="chain" id="PRO_5019421380" evidence="1">
    <location>
        <begin position="51"/>
        <end position="143"/>
    </location>
</feature>
<reference evidence="2 3" key="2">
    <citation type="submission" date="2019-01" db="EMBL/GenBank/DDBJ databases">
        <title>The decoding of complex shrimp genome reveals the adaptation for benthos swimmer, frequently molting mechanism and breeding impact on genome.</title>
        <authorList>
            <person name="Sun Y."/>
            <person name="Gao Y."/>
            <person name="Yu Y."/>
        </authorList>
    </citation>
    <scope>NUCLEOTIDE SEQUENCE [LARGE SCALE GENOMIC DNA]</scope>
    <source>
        <tissue evidence="2">Muscle</tissue>
    </source>
</reference>
<feature type="signal peptide" evidence="1">
    <location>
        <begin position="1"/>
        <end position="50"/>
    </location>
</feature>
<protein>
    <submittedName>
        <fullName evidence="2">Gastrolith protein 10</fullName>
    </submittedName>
</protein>
<keyword evidence="3" id="KW-1185">Reference proteome</keyword>
<dbReference type="AlphaFoldDB" id="A0A423TS60"/>
<keyword evidence="1" id="KW-0732">Signal</keyword>
<evidence type="ECO:0000313" key="2">
    <source>
        <dbReference type="EMBL" id="ROT79287.1"/>
    </source>
</evidence>
<organism evidence="2 3">
    <name type="scientific">Penaeus vannamei</name>
    <name type="common">Whiteleg shrimp</name>
    <name type="synonym">Litopenaeus vannamei</name>
    <dbReference type="NCBI Taxonomy" id="6689"/>
    <lineage>
        <taxon>Eukaryota</taxon>
        <taxon>Metazoa</taxon>
        <taxon>Ecdysozoa</taxon>
        <taxon>Arthropoda</taxon>
        <taxon>Crustacea</taxon>
        <taxon>Multicrustacea</taxon>
        <taxon>Malacostraca</taxon>
        <taxon>Eumalacostraca</taxon>
        <taxon>Eucarida</taxon>
        <taxon>Decapoda</taxon>
        <taxon>Dendrobranchiata</taxon>
        <taxon>Penaeoidea</taxon>
        <taxon>Penaeidae</taxon>
        <taxon>Penaeus</taxon>
    </lineage>
</organism>
<proteinExistence type="predicted"/>
<reference evidence="2 3" key="1">
    <citation type="submission" date="2018-04" db="EMBL/GenBank/DDBJ databases">
        <authorList>
            <person name="Zhang X."/>
            <person name="Yuan J."/>
            <person name="Li F."/>
            <person name="Xiang J."/>
        </authorList>
    </citation>
    <scope>NUCLEOTIDE SEQUENCE [LARGE SCALE GENOMIC DNA]</scope>
    <source>
        <tissue evidence="2">Muscle</tissue>
    </source>
</reference>
<dbReference type="OrthoDB" id="6352364at2759"/>
<dbReference type="EMBL" id="QCYY01001263">
    <property type="protein sequence ID" value="ROT79287.1"/>
    <property type="molecule type" value="Genomic_DNA"/>
</dbReference>
<dbReference type="Proteomes" id="UP000283509">
    <property type="component" value="Unassembled WGS sequence"/>
</dbReference>
<name>A0A423TS60_PENVA</name>
<gene>
    <name evidence="2" type="ORF">C7M84_002009</name>
</gene>
<comment type="caution">
    <text evidence="2">The sequence shown here is derived from an EMBL/GenBank/DDBJ whole genome shotgun (WGS) entry which is preliminary data.</text>
</comment>
<evidence type="ECO:0000313" key="3">
    <source>
        <dbReference type="Proteomes" id="UP000283509"/>
    </source>
</evidence>
<evidence type="ECO:0000256" key="1">
    <source>
        <dbReference type="SAM" id="SignalP"/>
    </source>
</evidence>